<dbReference type="RefSeq" id="WP_306840258.1">
    <property type="nucleotide sequence ID" value="NZ_JAUSRF010000039.1"/>
</dbReference>
<reference evidence="1 2" key="1">
    <citation type="submission" date="2023-07" db="EMBL/GenBank/DDBJ databases">
        <title>Sorghum-associated microbial communities from plants grown in Nebraska, USA.</title>
        <authorList>
            <person name="Schachtman D."/>
        </authorList>
    </citation>
    <scope>NUCLEOTIDE SEQUENCE [LARGE SCALE GENOMIC DNA]</scope>
    <source>
        <strain evidence="1 2">DS1307</strain>
    </source>
</reference>
<sequence length="63" mass="7048">MPNGWQKKYDRRITWPGEGHEDWSGYDGEIYIGRITRDLTTHGKTVHSCGLAALTANTASRNG</sequence>
<gene>
    <name evidence="1" type="ORF">J2T09_005557</name>
</gene>
<accession>A0ABT9Q3U7</accession>
<name>A0ABT9Q3U7_9HYPH</name>
<comment type="caution">
    <text evidence="1">The sequence shown here is derived from an EMBL/GenBank/DDBJ whole genome shotgun (WGS) entry which is preliminary data.</text>
</comment>
<organism evidence="1 2">
    <name type="scientific">Neorhizobium huautlense</name>
    <dbReference type="NCBI Taxonomy" id="67774"/>
    <lineage>
        <taxon>Bacteria</taxon>
        <taxon>Pseudomonadati</taxon>
        <taxon>Pseudomonadota</taxon>
        <taxon>Alphaproteobacteria</taxon>
        <taxon>Hyphomicrobiales</taxon>
        <taxon>Rhizobiaceae</taxon>
        <taxon>Rhizobium/Agrobacterium group</taxon>
        <taxon>Neorhizobium</taxon>
    </lineage>
</organism>
<protein>
    <submittedName>
        <fullName evidence="1">Uncharacterized protein</fullName>
    </submittedName>
</protein>
<keyword evidence="2" id="KW-1185">Reference proteome</keyword>
<evidence type="ECO:0000313" key="1">
    <source>
        <dbReference type="EMBL" id="MDP9840769.1"/>
    </source>
</evidence>
<proteinExistence type="predicted"/>
<dbReference type="EMBL" id="JAUSRF010000039">
    <property type="protein sequence ID" value="MDP9840769.1"/>
    <property type="molecule type" value="Genomic_DNA"/>
</dbReference>
<evidence type="ECO:0000313" key="2">
    <source>
        <dbReference type="Proteomes" id="UP001241472"/>
    </source>
</evidence>
<dbReference type="Proteomes" id="UP001241472">
    <property type="component" value="Unassembled WGS sequence"/>
</dbReference>